<comment type="caution">
    <text evidence="1">The sequence shown here is derived from an EMBL/GenBank/DDBJ whole genome shotgun (WGS) entry which is preliminary data.</text>
</comment>
<dbReference type="Proteomes" id="UP000216113">
    <property type="component" value="Unassembled WGS sequence"/>
</dbReference>
<accession>A0A266LSF1</accession>
<keyword evidence="1" id="KW-0067">ATP-binding</keyword>
<sequence>MTTPDLCPACGARNDCTQANPDTANQPCWCYGVTIDPAIIRALPEEQRNLTCLCPRCAKVLSPLPPAQTQHLT</sequence>
<dbReference type="EMBL" id="NQKL01000011">
    <property type="protein sequence ID" value="OZY40954.1"/>
    <property type="molecule type" value="Genomic_DNA"/>
</dbReference>
<dbReference type="RefSeq" id="WP_095029907.1">
    <property type="nucleotide sequence ID" value="NZ_NQKL01000011.1"/>
</dbReference>
<dbReference type="GO" id="GO:0004386">
    <property type="term" value="F:helicase activity"/>
    <property type="evidence" value="ECO:0007669"/>
    <property type="project" value="UniProtKB-KW"/>
</dbReference>
<proteinExistence type="predicted"/>
<dbReference type="InterPro" id="IPR032720">
    <property type="entry name" value="Cys_rich_CWC"/>
</dbReference>
<dbReference type="AlphaFoldDB" id="A0A266LSF1"/>
<evidence type="ECO:0000313" key="2">
    <source>
        <dbReference type="Proteomes" id="UP000216113"/>
    </source>
</evidence>
<reference evidence="1 2" key="1">
    <citation type="submission" date="2017-08" db="EMBL/GenBank/DDBJ databases">
        <title>Genomic and metabolic characterisation of spoilage-associated Pseudomonas species.</title>
        <authorList>
            <person name="Stanborough T."/>
            <person name="Fegan N."/>
            <person name="Powell S.M."/>
            <person name="Singh T."/>
            <person name="Tamplin M.L."/>
            <person name="Chandry P.S."/>
        </authorList>
    </citation>
    <scope>NUCLEOTIDE SEQUENCE [LARGE SCALE GENOMIC DNA]</scope>
    <source>
        <strain evidence="1 2">F1820</strain>
    </source>
</reference>
<organism evidence="1 2">
    <name type="scientific">Pseudomonas fragi</name>
    <dbReference type="NCBI Taxonomy" id="296"/>
    <lineage>
        <taxon>Bacteria</taxon>
        <taxon>Pseudomonadati</taxon>
        <taxon>Pseudomonadota</taxon>
        <taxon>Gammaproteobacteria</taxon>
        <taxon>Pseudomonadales</taxon>
        <taxon>Pseudomonadaceae</taxon>
        <taxon>Pseudomonas</taxon>
    </lineage>
</organism>
<keyword evidence="1" id="KW-0347">Helicase</keyword>
<gene>
    <name evidence="1" type="ORF">CJF43_15205</name>
</gene>
<keyword evidence="1" id="KW-0378">Hydrolase</keyword>
<protein>
    <submittedName>
        <fullName evidence="1">Helicase</fullName>
    </submittedName>
</protein>
<keyword evidence="1" id="KW-0547">Nucleotide-binding</keyword>
<evidence type="ECO:0000313" key="1">
    <source>
        <dbReference type="EMBL" id="OZY40954.1"/>
    </source>
</evidence>
<name>A0A266LSF1_PSEFR</name>
<dbReference type="Pfam" id="PF14375">
    <property type="entry name" value="Cys_rich_CWC"/>
    <property type="match status" value="1"/>
</dbReference>